<gene>
    <name evidence="3" type="ORF">METZ01_LOCUS114367</name>
</gene>
<organism evidence="3">
    <name type="scientific">marine metagenome</name>
    <dbReference type="NCBI Taxonomy" id="408172"/>
    <lineage>
        <taxon>unclassified sequences</taxon>
        <taxon>metagenomes</taxon>
        <taxon>ecological metagenomes</taxon>
    </lineage>
</organism>
<name>A0A381XBC3_9ZZZZ</name>
<reference evidence="3" key="1">
    <citation type="submission" date="2018-05" db="EMBL/GenBank/DDBJ databases">
        <authorList>
            <person name="Lanie J.A."/>
            <person name="Ng W.-L."/>
            <person name="Kazmierczak K.M."/>
            <person name="Andrzejewski T.M."/>
            <person name="Davidsen T.M."/>
            <person name="Wayne K.J."/>
            <person name="Tettelin H."/>
            <person name="Glass J.I."/>
            <person name="Rusch D."/>
            <person name="Podicherti R."/>
            <person name="Tsui H.-C.T."/>
            <person name="Winkler M.E."/>
        </authorList>
    </citation>
    <scope>NUCLEOTIDE SEQUENCE</scope>
</reference>
<accession>A0A381XBC3</accession>
<dbReference type="InterPro" id="IPR019734">
    <property type="entry name" value="TPR_rpt"/>
</dbReference>
<keyword evidence="1" id="KW-0677">Repeat</keyword>
<dbReference type="SUPFAM" id="SSF48452">
    <property type="entry name" value="TPR-like"/>
    <property type="match status" value="1"/>
</dbReference>
<dbReference type="AlphaFoldDB" id="A0A381XBC3"/>
<dbReference type="InterPro" id="IPR011990">
    <property type="entry name" value="TPR-like_helical_dom_sf"/>
</dbReference>
<evidence type="ECO:0000256" key="2">
    <source>
        <dbReference type="ARBA" id="ARBA00022803"/>
    </source>
</evidence>
<evidence type="ECO:0000256" key="1">
    <source>
        <dbReference type="ARBA" id="ARBA00022737"/>
    </source>
</evidence>
<keyword evidence="2" id="KW-0802">TPR repeat</keyword>
<sequence length="253" mass="28440">RLVVQVGLGYQLMFDYNNAIKYYDIAINLAPDISASAYSYKSQCILLRDGDYDLSSEVLDQGILRTSDKNSIWSKTTRLAQQGKYQDALETLSKEKSDFGNFISNGAVIPRELLMGICYDGLGKKNLAKKYFAQAKDKMEQQVQNSPDDHRTHAGLGVVYAHLDLKDKAISEGRTGLAILPPSKDSFFGVYQVMALAYIYMIIGDHDSAIDQLQTILNINGGITLDHIDNLPEWSQLKKHPRIIKWNKTKQQS</sequence>
<dbReference type="Gene3D" id="1.25.40.10">
    <property type="entry name" value="Tetratricopeptide repeat domain"/>
    <property type="match status" value="1"/>
</dbReference>
<dbReference type="PANTHER" id="PTHR44943:SF8">
    <property type="entry name" value="TPR REPEAT-CONTAINING PROTEIN MJ0263"/>
    <property type="match status" value="1"/>
</dbReference>
<protein>
    <recommendedName>
        <fullName evidence="4">Tetratricopeptide repeat protein</fullName>
    </recommendedName>
</protein>
<evidence type="ECO:0000313" key="3">
    <source>
        <dbReference type="EMBL" id="SVA61513.1"/>
    </source>
</evidence>
<dbReference type="SMART" id="SM00028">
    <property type="entry name" value="TPR"/>
    <property type="match status" value="4"/>
</dbReference>
<evidence type="ECO:0008006" key="4">
    <source>
        <dbReference type="Google" id="ProtNLM"/>
    </source>
</evidence>
<feature type="non-terminal residue" evidence="3">
    <location>
        <position position="1"/>
    </location>
</feature>
<dbReference type="PANTHER" id="PTHR44943">
    <property type="entry name" value="CELLULOSE SYNTHASE OPERON PROTEIN C"/>
    <property type="match status" value="1"/>
</dbReference>
<dbReference type="InterPro" id="IPR051685">
    <property type="entry name" value="Ycf3/AcsC/BcsC/TPR_MFPF"/>
</dbReference>
<dbReference type="EMBL" id="UINC01014424">
    <property type="protein sequence ID" value="SVA61513.1"/>
    <property type="molecule type" value="Genomic_DNA"/>
</dbReference>
<proteinExistence type="predicted"/>